<dbReference type="eggNOG" id="ENOG5032NB2">
    <property type="taxonomic scope" value="Bacteria"/>
</dbReference>
<dbReference type="OrthoDB" id="1047459at2"/>
<keyword evidence="2" id="KW-1185">Reference proteome</keyword>
<accession>A0A069D2Z7</accession>
<reference evidence="1 2" key="1">
    <citation type="journal article" date="2015" name="Microbes Environ.">
        <title>Distribution and evolution of nitrogen fixation genes in the phylum bacteroidetes.</title>
        <authorList>
            <person name="Inoue J."/>
            <person name="Oshima K."/>
            <person name="Suda W."/>
            <person name="Sakamoto M."/>
            <person name="Iino T."/>
            <person name="Noda S."/>
            <person name="Hongoh Y."/>
            <person name="Hattori M."/>
            <person name="Ohkuma M."/>
        </authorList>
    </citation>
    <scope>NUCLEOTIDE SEQUENCE [LARGE SCALE GENOMIC DNA]</scope>
    <source>
        <strain evidence="1 2">JCM 15093</strain>
    </source>
</reference>
<name>A0A069D2Z7_9BACE</name>
<dbReference type="RefSeq" id="WP_024996487.1">
    <property type="nucleotide sequence ID" value="NZ_ATZI01000007.1"/>
</dbReference>
<sequence length="83" mass="9615">MELFDNREVAVDVNQHDGILRVCNIMPGSMVFLYTHHGIKMAEWEYERGDICFQLPEKGNYVLVITHLACNIVVKQILYGVYL</sequence>
<comment type="caution">
    <text evidence="1">The sequence shown here is derived from an EMBL/GenBank/DDBJ whole genome shotgun (WGS) entry which is preliminary data.</text>
</comment>
<dbReference type="AlphaFoldDB" id="A0A069D2Z7"/>
<gene>
    <name evidence="1" type="ORF">JCM15093_1803</name>
</gene>
<dbReference type="Proteomes" id="UP000027601">
    <property type="component" value="Unassembled WGS sequence"/>
</dbReference>
<proteinExistence type="predicted"/>
<protein>
    <submittedName>
        <fullName evidence="1">Uncharacterized protein</fullName>
    </submittedName>
</protein>
<evidence type="ECO:0000313" key="1">
    <source>
        <dbReference type="EMBL" id="GAK36626.1"/>
    </source>
</evidence>
<organism evidence="1 2">
    <name type="scientific">Bacteroides graminisolvens DSM 19988 = JCM 15093</name>
    <dbReference type="NCBI Taxonomy" id="1121097"/>
    <lineage>
        <taxon>Bacteria</taxon>
        <taxon>Pseudomonadati</taxon>
        <taxon>Bacteroidota</taxon>
        <taxon>Bacteroidia</taxon>
        <taxon>Bacteroidales</taxon>
        <taxon>Bacteroidaceae</taxon>
        <taxon>Bacteroides</taxon>
    </lineage>
</organism>
<evidence type="ECO:0000313" key="2">
    <source>
        <dbReference type="Proteomes" id="UP000027601"/>
    </source>
</evidence>
<dbReference type="EMBL" id="BAJS01000008">
    <property type="protein sequence ID" value="GAK36626.1"/>
    <property type="molecule type" value="Genomic_DNA"/>
</dbReference>